<reference evidence="1" key="1">
    <citation type="submission" date="2018-05" db="EMBL/GenBank/DDBJ databases">
        <authorList>
            <person name="Lanie J.A."/>
            <person name="Ng W.-L."/>
            <person name="Kazmierczak K.M."/>
            <person name="Andrzejewski T.M."/>
            <person name="Davidsen T.M."/>
            <person name="Wayne K.J."/>
            <person name="Tettelin H."/>
            <person name="Glass J.I."/>
            <person name="Rusch D."/>
            <person name="Podicherti R."/>
            <person name="Tsui H.-C.T."/>
            <person name="Winkler M.E."/>
        </authorList>
    </citation>
    <scope>NUCLEOTIDE SEQUENCE</scope>
</reference>
<dbReference type="EMBL" id="UINC01003062">
    <property type="protein sequence ID" value="SVA02998.1"/>
    <property type="molecule type" value="Genomic_DNA"/>
</dbReference>
<sequence length="56" mass="6678">MNANEVAVDRVKRELVWLNKSITMAYELDRMTEEVEVWVTTAEACKTLLEYWKQKN</sequence>
<evidence type="ECO:0000313" key="1">
    <source>
        <dbReference type="EMBL" id="SVA02998.1"/>
    </source>
</evidence>
<gene>
    <name evidence="1" type="ORF">METZ01_LOCUS55852</name>
</gene>
<protein>
    <submittedName>
        <fullName evidence="1">Uncharacterized protein</fullName>
    </submittedName>
</protein>
<accession>A0A381SI82</accession>
<name>A0A381SI82_9ZZZZ</name>
<proteinExistence type="predicted"/>
<organism evidence="1">
    <name type="scientific">marine metagenome</name>
    <dbReference type="NCBI Taxonomy" id="408172"/>
    <lineage>
        <taxon>unclassified sequences</taxon>
        <taxon>metagenomes</taxon>
        <taxon>ecological metagenomes</taxon>
    </lineage>
</organism>
<dbReference type="AlphaFoldDB" id="A0A381SI82"/>